<gene>
    <name evidence="2" type="ORF">ZT1E4_G11016</name>
</gene>
<evidence type="ECO:0000313" key="3">
    <source>
        <dbReference type="Proteomes" id="UP000245764"/>
    </source>
</evidence>
<evidence type="ECO:0000313" key="2">
    <source>
        <dbReference type="EMBL" id="SMR61051.1"/>
    </source>
</evidence>
<dbReference type="EMBL" id="LT854264">
    <property type="protein sequence ID" value="SMR61051.1"/>
    <property type="molecule type" value="Genomic_DNA"/>
</dbReference>
<accession>A0A2H1H5F8</accession>
<dbReference type="AlphaFoldDB" id="A0A2H1H5F8"/>
<organism evidence="2 3">
    <name type="scientific">Zymoseptoria tritici ST99CH_1E4</name>
    <dbReference type="NCBI Taxonomy" id="1276532"/>
    <lineage>
        <taxon>Eukaryota</taxon>
        <taxon>Fungi</taxon>
        <taxon>Dikarya</taxon>
        <taxon>Ascomycota</taxon>
        <taxon>Pezizomycotina</taxon>
        <taxon>Dothideomycetes</taxon>
        <taxon>Dothideomycetidae</taxon>
        <taxon>Mycosphaerellales</taxon>
        <taxon>Mycosphaerellaceae</taxon>
        <taxon>Zymoseptoria</taxon>
    </lineage>
</organism>
<proteinExistence type="predicted"/>
<dbReference type="InterPro" id="IPR045518">
    <property type="entry name" value="2EXR"/>
</dbReference>
<dbReference type="Proteomes" id="UP000245764">
    <property type="component" value="Chromosome 12"/>
</dbReference>
<name>A0A2H1H5F8_ZYMTR</name>
<reference evidence="3" key="1">
    <citation type="submission" date="2017-05" db="EMBL/GenBank/DDBJ databases">
        <authorList>
            <person name="Song R."/>
            <person name="Chenine A.L."/>
            <person name="Ruprecht R.M."/>
        </authorList>
    </citation>
    <scope>NUCLEOTIDE SEQUENCE [LARGE SCALE GENOMIC DNA]</scope>
</reference>
<evidence type="ECO:0000259" key="1">
    <source>
        <dbReference type="Pfam" id="PF20150"/>
    </source>
</evidence>
<dbReference type="PANTHER" id="PTHR42085">
    <property type="entry name" value="F-BOX DOMAIN-CONTAINING PROTEIN"/>
    <property type="match status" value="1"/>
</dbReference>
<sequence>MMEPPLMMPAAGQASPAEATAGITRPVSRHLRHMAIARLGLGMRAVTQAATVVQEQDDTMHAPSAPRTTQNSPLLNLPPELRTLIYELVVTSENHRVTVNETGYHRPPLLQTCREARADALKLFYNSNKFIISVRSYSTSTLWKFCCSVKITGVRLTGLLWRVAVDRVPSWRNLVKWLEWNHVNRHEFRPPHRPECKNPEKNIVQALFDMVQDLKGAEYEQVYTAIWRLRPALISLDARWAD</sequence>
<dbReference type="InterPro" id="IPR038883">
    <property type="entry name" value="AN11006-like"/>
</dbReference>
<protein>
    <recommendedName>
        <fullName evidence="1">2EXR domain-containing protein</fullName>
    </recommendedName>
</protein>
<dbReference type="PANTHER" id="PTHR42085:SF1">
    <property type="entry name" value="F-BOX DOMAIN-CONTAINING PROTEIN"/>
    <property type="match status" value="1"/>
</dbReference>
<feature type="domain" description="2EXR" evidence="1">
    <location>
        <begin position="76"/>
        <end position="126"/>
    </location>
</feature>
<dbReference type="Pfam" id="PF20150">
    <property type="entry name" value="2EXR"/>
    <property type="match status" value="1"/>
</dbReference>